<proteinExistence type="predicted"/>
<gene>
    <name evidence="3" type="ORF">JH146_0518</name>
</gene>
<dbReference type="KEGG" id="mjh:JH146_0518"/>
<evidence type="ECO:0000313" key="4">
    <source>
        <dbReference type="Proteomes" id="UP000028781"/>
    </source>
</evidence>
<keyword evidence="4" id="KW-1185">Reference proteome</keyword>
<dbReference type="STRING" id="1301915.JH146_0518"/>
<accession>A0A076LFW7</accession>
<dbReference type="HOGENOM" id="CLU_1444673_0_0_2"/>
<sequence>MKNDKQTDWINKLIEELDKSSSSVLKTEIILDEIITKLNNLISEINNYIAEIHYGLKITNEKINVSISELDELEKKLKEYLDFAESMRESFENTYNAIITVKNEMRDIKHSLEESSLKMNNRHSIMEDTIRNHSKKIENLSNSVKSLSKTQEAIINSLNSTKTLLYITIALTVVNLIISLKTSGIIG</sequence>
<dbReference type="EMBL" id="CP009149">
    <property type="protein sequence ID" value="AIJ05368.1"/>
    <property type="molecule type" value="Genomic_DNA"/>
</dbReference>
<organism evidence="3 4">
    <name type="scientific">Methanocaldococcus bathoardescens</name>
    <dbReference type="NCBI Taxonomy" id="1301915"/>
    <lineage>
        <taxon>Archaea</taxon>
        <taxon>Methanobacteriati</taxon>
        <taxon>Methanobacteriota</taxon>
        <taxon>Methanomada group</taxon>
        <taxon>Methanococci</taxon>
        <taxon>Methanococcales</taxon>
        <taxon>Methanocaldococcaceae</taxon>
        <taxon>Methanocaldococcus</taxon>
    </lineage>
</organism>
<keyword evidence="2" id="KW-0472">Membrane</keyword>
<evidence type="ECO:0000256" key="2">
    <source>
        <dbReference type="SAM" id="Phobius"/>
    </source>
</evidence>
<dbReference type="GeneID" id="24891118"/>
<evidence type="ECO:0000256" key="1">
    <source>
        <dbReference type="SAM" id="Coils"/>
    </source>
</evidence>
<feature type="transmembrane region" description="Helical" evidence="2">
    <location>
        <begin position="164"/>
        <end position="186"/>
    </location>
</feature>
<name>A0A076LFW7_9EURY</name>
<dbReference type="RefSeq" id="WP_048201568.1">
    <property type="nucleotide sequence ID" value="NZ_CP009149.1"/>
</dbReference>
<evidence type="ECO:0000313" key="3">
    <source>
        <dbReference type="EMBL" id="AIJ05368.1"/>
    </source>
</evidence>
<dbReference type="Proteomes" id="UP000028781">
    <property type="component" value="Chromosome"/>
</dbReference>
<keyword evidence="1" id="KW-0175">Coiled coil</keyword>
<protein>
    <submittedName>
        <fullName evidence="3">Uncharacterized protein</fullName>
    </submittedName>
</protein>
<keyword evidence="2" id="KW-1133">Transmembrane helix</keyword>
<keyword evidence="2" id="KW-0812">Transmembrane</keyword>
<reference evidence="3 4" key="1">
    <citation type="journal article" date="2015" name="Int. J. Syst. Evol. Microbiol.">
        <title>M ethanocaldococcus bathoardescens sp. nov., a hyperthermophilic methanogen isolated from a volcanically active deep-sea hydrothermal vent.</title>
        <authorList>
            <person name="Stewart L.C."/>
            <person name="Jung J.H."/>
            <person name="Kim Y.T."/>
            <person name="Kwon S.W."/>
            <person name="Park C.S."/>
            <person name="Holden J.F."/>
        </authorList>
    </citation>
    <scope>NUCLEOTIDE SEQUENCE [LARGE SCALE GENOMIC DNA]</scope>
    <source>
        <strain evidence="3 4">JH146</strain>
    </source>
</reference>
<dbReference type="AlphaFoldDB" id="A0A076LFW7"/>
<feature type="coiled-coil region" evidence="1">
    <location>
        <begin position="31"/>
        <end position="90"/>
    </location>
</feature>